<dbReference type="InterPro" id="IPR010920">
    <property type="entry name" value="LSM_dom_sf"/>
</dbReference>
<comment type="caution">
    <text evidence="10">The sequence shown here is derived from an EMBL/GenBank/DDBJ whole genome shotgun (WGS) entry which is preliminary data.</text>
</comment>
<comment type="subcellular location">
    <subcellularLocation>
        <location evidence="1">Cell membrane</location>
        <topology evidence="1">Multi-pass membrane protein</topology>
    </subcellularLocation>
</comment>
<evidence type="ECO:0000256" key="1">
    <source>
        <dbReference type="ARBA" id="ARBA00004651"/>
    </source>
</evidence>
<feature type="transmembrane region" description="Helical" evidence="7">
    <location>
        <begin position="89"/>
        <end position="110"/>
    </location>
</feature>
<dbReference type="PANTHER" id="PTHR30460">
    <property type="entry name" value="MODERATE CONDUCTANCE MECHANOSENSITIVE CHANNEL YBIO"/>
    <property type="match status" value="1"/>
</dbReference>
<dbReference type="Pfam" id="PF21088">
    <property type="entry name" value="MS_channel_1st"/>
    <property type="match status" value="1"/>
</dbReference>
<dbReference type="InterPro" id="IPR011014">
    <property type="entry name" value="MscS_channel_TM-2"/>
</dbReference>
<dbReference type="InterPro" id="IPR045276">
    <property type="entry name" value="YbiO_bact"/>
</dbReference>
<keyword evidence="6 7" id="KW-0472">Membrane</keyword>
<dbReference type="Gene3D" id="1.10.287.1260">
    <property type="match status" value="1"/>
</dbReference>
<dbReference type="SUPFAM" id="SSF82861">
    <property type="entry name" value="Mechanosensitive channel protein MscS (YggB), transmembrane region"/>
    <property type="match status" value="1"/>
</dbReference>
<dbReference type="InterPro" id="IPR006685">
    <property type="entry name" value="MscS_channel_2nd"/>
</dbReference>
<keyword evidence="4 7" id="KW-0812">Transmembrane</keyword>
<evidence type="ECO:0000256" key="7">
    <source>
        <dbReference type="SAM" id="Phobius"/>
    </source>
</evidence>
<keyword evidence="3" id="KW-1003">Cell membrane</keyword>
<feature type="transmembrane region" description="Helical" evidence="7">
    <location>
        <begin position="48"/>
        <end position="68"/>
    </location>
</feature>
<keyword evidence="5 7" id="KW-1133">Transmembrane helix</keyword>
<protein>
    <submittedName>
        <fullName evidence="10">Mechanosensitive ion channel family protein</fullName>
    </submittedName>
</protein>
<evidence type="ECO:0000259" key="8">
    <source>
        <dbReference type="Pfam" id="PF00924"/>
    </source>
</evidence>
<dbReference type="RefSeq" id="WP_206902705.1">
    <property type="nucleotide sequence ID" value="NZ_JAFLVT010000005.1"/>
</dbReference>
<evidence type="ECO:0000256" key="4">
    <source>
        <dbReference type="ARBA" id="ARBA00022692"/>
    </source>
</evidence>
<evidence type="ECO:0000256" key="3">
    <source>
        <dbReference type="ARBA" id="ARBA00022475"/>
    </source>
</evidence>
<dbReference type="Gene3D" id="3.30.70.100">
    <property type="match status" value="1"/>
</dbReference>
<dbReference type="InterPro" id="IPR049142">
    <property type="entry name" value="MS_channel_1st"/>
</dbReference>
<evidence type="ECO:0000256" key="6">
    <source>
        <dbReference type="ARBA" id="ARBA00023136"/>
    </source>
</evidence>
<comment type="similarity">
    <text evidence="2">Belongs to the MscS (TC 1.A.23) family.</text>
</comment>
<dbReference type="EMBL" id="JAFLVT010000005">
    <property type="protein sequence ID" value="MBO0448497.1"/>
    <property type="molecule type" value="Genomic_DNA"/>
</dbReference>
<dbReference type="SUPFAM" id="SSF50182">
    <property type="entry name" value="Sm-like ribonucleoproteins"/>
    <property type="match status" value="1"/>
</dbReference>
<evidence type="ECO:0000259" key="9">
    <source>
        <dbReference type="Pfam" id="PF21088"/>
    </source>
</evidence>
<evidence type="ECO:0000313" key="11">
    <source>
        <dbReference type="Proteomes" id="UP000664256"/>
    </source>
</evidence>
<dbReference type="InterPro" id="IPR023408">
    <property type="entry name" value="MscS_beta-dom_sf"/>
</dbReference>
<reference evidence="10 11" key="1">
    <citation type="submission" date="2021-03" db="EMBL/GenBank/DDBJ databases">
        <title>Enterococcal diversity collection.</title>
        <authorList>
            <person name="Gilmore M.S."/>
            <person name="Schwartzman J."/>
            <person name="Van Tyne D."/>
            <person name="Martin M."/>
            <person name="Earl A.M."/>
            <person name="Manson A.L."/>
            <person name="Straub T."/>
            <person name="Salamzade R."/>
            <person name="Saavedra J."/>
            <person name="Lebreton F."/>
            <person name="Prichula J."/>
            <person name="Schaufler K."/>
            <person name="Gaca A."/>
            <person name="Sgardioli B."/>
            <person name="Wagenaar J."/>
            <person name="Strong T."/>
        </authorList>
    </citation>
    <scope>NUCLEOTIDE SEQUENCE [LARGE SCALE GENOMIC DNA]</scope>
    <source>
        <strain evidence="10 11">MJM12</strain>
    </source>
</reference>
<organism evidence="10 11">
    <name type="scientific">Candidatus Enterococcus myersii</name>
    <dbReference type="NCBI Taxonomy" id="2815322"/>
    <lineage>
        <taxon>Bacteria</taxon>
        <taxon>Bacillati</taxon>
        <taxon>Bacillota</taxon>
        <taxon>Bacilli</taxon>
        <taxon>Lactobacillales</taxon>
        <taxon>Enterococcaceae</taxon>
        <taxon>Enterococcus</taxon>
    </lineage>
</organism>
<name>A0ABS3H4V7_9ENTE</name>
<keyword evidence="11" id="KW-1185">Reference proteome</keyword>
<gene>
    <name evidence="10" type="ORF">JZO76_03015</name>
</gene>
<dbReference type="PANTHER" id="PTHR30460:SF0">
    <property type="entry name" value="MODERATE CONDUCTANCE MECHANOSENSITIVE CHANNEL YBIO"/>
    <property type="match status" value="1"/>
</dbReference>
<dbReference type="InterPro" id="IPR011066">
    <property type="entry name" value="MscS_channel_C_sf"/>
</dbReference>
<sequence length="305" mass="33723">MLHIAAQTTDSTSSGITEPAVRQLNAFQRWWGTINWENVTGLLISKGLMIIFLIILFSVLLRLCDFLVERSYQSYQKRQKFSESRMNTLNTLIRNVIHYTLGFFFIYSLLSTLGVPVGSLLAGAGIAGLAIGLGAQGFMNDIITGFFIIMEQQIDVGDYIILSNLAIEGTVTSVGIRTLELRSANGTVHFIPNRNITTISNNSRSNMQVIVDVRIDPNEGLDKIKTAIKRANDQIAKTYQEEIQTEPTIFGLVDLGNSNYAIRTTFYVLNGQQFKIKEDLLTAAINELNAADLSIPATPILPAAK</sequence>
<dbReference type="SUPFAM" id="SSF82689">
    <property type="entry name" value="Mechanosensitive channel protein MscS (YggB), C-terminal domain"/>
    <property type="match status" value="1"/>
</dbReference>
<evidence type="ECO:0000313" key="10">
    <source>
        <dbReference type="EMBL" id="MBO0448497.1"/>
    </source>
</evidence>
<feature type="domain" description="Mechanosensitive ion channel transmembrane helices 2/3" evidence="9">
    <location>
        <begin position="96"/>
        <end position="136"/>
    </location>
</feature>
<evidence type="ECO:0000256" key="2">
    <source>
        <dbReference type="ARBA" id="ARBA00008017"/>
    </source>
</evidence>
<dbReference type="Pfam" id="PF00924">
    <property type="entry name" value="MS_channel_2nd"/>
    <property type="match status" value="1"/>
</dbReference>
<feature type="domain" description="Mechanosensitive ion channel MscS" evidence="8">
    <location>
        <begin position="140"/>
        <end position="204"/>
    </location>
</feature>
<proteinExistence type="inferred from homology"/>
<evidence type="ECO:0000256" key="5">
    <source>
        <dbReference type="ARBA" id="ARBA00022989"/>
    </source>
</evidence>
<dbReference type="Gene3D" id="2.30.30.60">
    <property type="match status" value="1"/>
</dbReference>
<accession>A0ABS3H4V7</accession>
<dbReference type="Proteomes" id="UP000664256">
    <property type="component" value="Unassembled WGS sequence"/>
</dbReference>